<proteinExistence type="predicted"/>
<dbReference type="NCBIfam" id="TIGR04393">
    <property type="entry name" value="rpt_T5SS_PEPC"/>
    <property type="match status" value="6"/>
</dbReference>
<dbReference type="InterPro" id="IPR030895">
    <property type="entry name" value="T5SS_PEPC_rpt"/>
</dbReference>
<sequence length="1099" mass="105875">MTSTALVSIMPMAAYAGPADTIIDNGEVIGDDPLEQNESLTVSAGAISATFENSAASLTIGAGNAITLGDGLGDTLTLSVETDGTSALQTLTFDSVITTDPGTTNNANTLTINLFEAAGAGTGDIATTNFNGTVVAEPGDSITINVGEGDANFGGVANVADINFAGDGTVEFSNANGALTGNVTTTAGNGTGTLDLSNAGFTNIIGDIGASGAALKLIKLNGSDQLGLSTNNNSIFATTIEVGDAGGATAISAGTTVADIRFTGSANGELSFVKTNAILTGDVTTATDGVGTLRLGSNQTVTGNIGASGAALAGLQFDGFSDGTVIDGDVFAQTITIASTATSTLAGATNVGNINFTADGEIVLNGNLTGNVTTGTNGTGTLNLSNAATQTITGFVGTSTNGLLSVELNNDTITGAVFATSIETAGTTIFKNNVTTTNALTTAAGGTVVFDSTFGDNVINGTVDAVAGVTDATMNVTGSTNAEFNGVIGGSQAFNTLNILNTGPTIFNEDVSATTINASAGTKTFDGIVTATNFNASAGTTTFNTSNSIGTLAITNGALVSHTGNGLVGEASGATETVLVTGTNSSWTSGGDIRVGGSGNGTLTIADGGTVSVDAGFDNLDIAVLAGSTGTLNIGAALGSTAVGAGTLNAATLAFGAGTGTLNFNHTETSYDFDAAITGTGTINQVSGVTNLTGDASGFTGTTNVSGGTLNVDNVHGTLMNVSGATLQTTDALLLDGTDLAISSGGTVQSNGTGTGGIGSNASSTGSASVTGAGSSLVMAGGLVVGGDNASSGTLTISAGGTVQSSANSVIGLNATSTGAVTVTGPNSSWTNTGNLTVGDQGDATLIISDGGTVSSLNGLITGNNASTSSATVTGADSAWTIAGDLTIGDNGAGIGSKTGTLTIADGGVVNVNSGSGTTHLAKNSDIGGILNIGAAAGDTAVAAGTLNAATLAFGDGIGTLNFKHTGTNYNFDAAITMSGVNTFATINHVAGVTNLTADSSGFAGDTIVNGGTLNITNKLGGAIVNIGDTSGSNGTVNVSGAAANWTTNNILRVGKNGTGTLTIADGGTVTNGSGSIGLNASSNGTVTVTGPGSSWTNT</sequence>
<keyword evidence="2" id="KW-1185">Reference proteome</keyword>
<organism evidence="1 2">
    <name type="scientific">Phyllobacterium phragmitis</name>
    <dbReference type="NCBI Taxonomy" id="2670329"/>
    <lineage>
        <taxon>Bacteria</taxon>
        <taxon>Pseudomonadati</taxon>
        <taxon>Pseudomonadota</taxon>
        <taxon>Alphaproteobacteria</taxon>
        <taxon>Hyphomicrobiales</taxon>
        <taxon>Phyllobacteriaceae</taxon>
        <taxon>Phyllobacterium</taxon>
    </lineage>
</organism>
<comment type="caution">
    <text evidence="1">The sequence shown here is derived from an EMBL/GenBank/DDBJ whole genome shotgun (WGS) entry which is preliminary data.</text>
</comment>
<dbReference type="EMBL" id="PVBR01000055">
    <property type="protein sequence ID" value="PRD40416.1"/>
    <property type="molecule type" value="Genomic_DNA"/>
</dbReference>
<evidence type="ECO:0000313" key="1">
    <source>
        <dbReference type="EMBL" id="PRD40416.1"/>
    </source>
</evidence>
<protein>
    <recommendedName>
        <fullName evidence="3">Autotransporter domain-containing protein</fullName>
    </recommendedName>
</protein>
<dbReference type="Proteomes" id="UP000239434">
    <property type="component" value="Unassembled WGS sequence"/>
</dbReference>
<accession>A0A2S9IIQ7</accession>
<dbReference type="AlphaFoldDB" id="A0A2S9IIQ7"/>
<gene>
    <name evidence="1" type="ORF">C5748_27125</name>
</gene>
<feature type="non-terminal residue" evidence="1">
    <location>
        <position position="1099"/>
    </location>
</feature>
<evidence type="ECO:0008006" key="3">
    <source>
        <dbReference type="Google" id="ProtNLM"/>
    </source>
</evidence>
<evidence type="ECO:0000313" key="2">
    <source>
        <dbReference type="Proteomes" id="UP000239434"/>
    </source>
</evidence>
<name>A0A2S9IIQ7_9HYPH</name>
<reference evidence="1 2" key="1">
    <citation type="submission" date="2018-02" db="EMBL/GenBank/DDBJ databases">
        <title>The draft genome of Phyllobacterium sp. 1N-3.</title>
        <authorList>
            <person name="Liu L."/>
            <person name="Li L."/>
            <person name="Zhang X."/>
            <person name="Wang T."/>
            <person name="Liang L."/>
        </authorList>
    </citation>
    <scope>NUCLEOTIDE SEQUENCE [LARGE SCALE GENOMIC DNA]</scope>
    <source>
        <strain evidence="1 2">1N-3</strain>
    </source>
</reference>